<protein>
    <submittedName>
        <fullName evidence="1">Uncharacterized protein</fullName>
    </submittedName>
</protein>
<dbReference type="EMBL" id="CP012333">
    <property type="protein sequence ID" value="AKV01565.1"/>
    <property type="molecule type" value="Genomic_DNA"/>
</dbReference>
<keyword evidence="2" id="KW-1185">Reference proteome</keyword>
<dbReference type="AlphaFoldDB" id="A0A0K1Q828"/>
<accession>A0A0K1Q828</accession>
<dbReference type="KEGG" id="llu:AKJ09_08228"/>
<proteinExistence type="predicted"/>
<sequence length="137" mass="15465">MTALRDGGLTVEFNTKNISIVEDRLSVYENELSEIRKLRQATSMTDIMGELGGAANKLFDDYRASFADKPRSQVDDQKLAGICDKLGEIRRQMVEMSWAEDNDMNNRNLDIVTEQLTMFEGEYEAVLRARSTTTTSG</sequence>
<name>A0A0K1Q828_9BACT</name>
<evidence type="ECO:0000313" key="1">
    <source>
        <dbReference type="EMBL" id="AKV01565.1"/>
    </source>
</evidence>
<dbReference type="Proteomes" id="UP000064967">
    <property type="component" value="Chromosome"/>
</dbReference>
<dbReference type="STRING" id="1391654.AKJ09_08228"/>
<reference evidence="1 2" key="1">
    <citation type="submission" date="2015-08" db="EMBL/GenBank/DDBJ databases">
        <authorList>
            <person name="Babu N.S."/>
            <person name="Beckwith C.J."/>
            <person name="Beseler K.G."/>
            <person name="Brison A."/>
            <person name="Carone J.V."/>
            <person name="Caskin T.P."/>
            <person name="Diamond M."/>
            <person name="Durham M.E."/>
            <person name="Foxe J.M."/>
            <person name="Go M."/>
            <person name="Henderson B.A."/>
            <person name="Jones I.B."/>
            <person name="McGettigan J.A."/>
            <person name="Micheletti S.J."/>
            <person name="Nasrallah M.E."/>
            <person name="Ortiz D."/>
            <person name="Piller C.R."/>
            <person name="Privatt S.R."/>
            <person name="Schneider S.L."/>
            <person name="Sharp S."/>
            <person name="Smith T.C."/>
            <person name="Stanton J.D."/>
            <person name="Ullery H.E."/>
            <person name="Wilson R.J."/>
            <person name="Serrano M.G."/>
            <person name="Buck G."/>
            <person name="Lee V."/>
            <person name="Wang Y."/>
            <person name="Carvalho R."/>
            <person name="Voegtly L."/>
            <person name="Shi R."/>
            <person name="Duckworth R."/>
            <person name="Johnson A."/>
            <person name="Loviza R."/>
            <person name="Walstead R."/>
            <person name="Shah Z."/>
            <person name="Kiflezghi M."/>
            <person name="Wade K."/>
            <person name="Ball S.L."/>
            <person name="Bradley K.W."/>
            <person name="Asai D.J."/>
            <person name="Bowman C.A."/>
            <person name="Russell D.A."/>
            <person name="Pope W.H."/>
            <person name="Jacobs-Sera D."/>
            <person name="Hendrix R.W."/>
            <person name="Hatfull G.F."/>
        </authorList>
    </citation>
    <scope>NUCLEOTIDE SEQUENCE [LARGE SCALE GENOMIC DNA]</scope>
    <source>
        <strain evidence="1 2">DSM 27648</strain>
    </source>
</reference>
<organism evidence="1 2">
    <name type="scientific">Labilithrix luteola</name>
    <dbReference type="NCBI Taxonomy" id="1391654"/>
    <lineage>
        <taxon>Bacteria</taxon>
        <taxon>Pseudomonadati</taxon>
        <taxon>Myxococcota</taxon>
        <taxon>Polyangia</taxon>
        <taxon>Polyangiales</taxon>
        <taxon>Labilitrichaceae</taxon>
        <taxon>Labilithrix</taxon>
    </lineage>
</organism>
<gene>
    <name evidence="1" type="ORF">AKJ09_08228</name>
</gene>
<evidence type="ECO:0000313" key="2">
    <source>
        <dbReference type="Proteomes" id="UP000064967"/>
    </source>
</evidence>